<dbReference type="GO" id="GO:0047661">
    <property type="term" value="F:amino-acid racemase activity"/>
    <property type="evidence" value="ECO:0007669"/>
    <property type="project" value="InterPro"/>
</dbReference>
<dbReference type="EMBL" id="AXUN02000024">
    <property type="protein sequence ID" value="ETA82356.1"/>
    <property type="molecule type" value="Genomic_DNA"/>
</dbReference>
<comment type="similarity">
    <text evidence="1">Belongs to the HyuE racemase family.</text>
</comment>
<dbReference type="eggNOG" id="COG1794">
    <property type="taxonomic scope" value="Bacteria"/>
</dbReference>
<dbReference type="RefSeq" id="WP_023387770.1">
    <property type="nucleotide sequence ID" value="NZ_AXUN02000024.1"/>
</dbReference>
<keyword evidence="3" id="KW-1185">Reference proteome</keyword>
<evidence type="ECO:0000313" key="3">
    <source>
        <dbReference type="Proteomes" id="UP000017747"/>
    </source>
</evidence>
<sequence>MKRKIAVIDATRVSLAPVDNTVAALYPELEVIHLMDEGMSMLAKEEGRISGANLSRMVSLINRAESLGVDGILLSCTIFSPYIDLLRSFADIPIVAADVAMFEKAATDYGKIGVVITFQPTVKSVSAVLEKCRDKGLEFNAEIRVAEGAFSALAGGNEDEHNRLVSECARSLSETCDAVILAQMSHMRVMPLLSDLKVPVLTSPPVSLRVLMDKIEEREPSQN</sequence>
<evidence type="ECO:0000256" key="1">
    <source>
        <dbReference type="ARBA" id="ARBA00038414"/>
    </source>
</evidence>
<dbReference type="AlphaFoldDB" id="V7IAM4"/>
<name>V7IAM4_9CLOT</name>
<dbReference type="InterPro" id="IPR053714">
    <property type="entry name" value="Iso_Racemase_Enz_sf"/>
</dbReference>
<evidence type="ECO:0008006" key="4">
    <source>
        <dbReference type="Google" id="ProtNLM"/>
    </source>
</evidence>
<dbReference type="OrthoDB" id="978447at2"/>
<dbReference type="STRING" id="994573.T472_0201620"/>
<dbReference type="Gene3D" id="3.40.50.12500">
    <property type="match status" value="1"/>
</dbReference>
<dbReference type="Pfam" id="PF01177">
    <property type="entry name" value="Asp_Glu_race"/>
    <property type="match status" value="1"/>
</dbReference>
<organism evidence="2 3">
    <name type="scientific">Youngiibacter fragilis 232.1</name>
    <dbReference type="NCBI Taxonomy" id="994573"/>
    <lineage>
        <taxon>Bacteria</taxon>
        <taxon>Bacillati</taxon>
        <taxon>Bacillota</taxon>
        <taxon>Clostridia</taxon>
        <taxon>Eubacteriales</taxon>
        <taxon>Clostridiaceae</taxon>
        <taxon>Youngiibacter</taxon>
    </lineage>
</organism>
<dbReference type="InterPro" id="IPR015942">
    <property type="entry name" value="Asp/Glu/hydantoin_racemase"/>
</dbReference>
<evidence type="ECO:0000313" key="2">
    <source>
        <dbReference type="EMBL" id="ETA82356.1"/>
    </source>
</evidence>
<reference evidence="2 3" key="1">
    <citation type="journal article" date="2014" name="Genome Announc.">
        <title>Genome Sequence of Youngiibacter fragilis, the Type Strain of the Genus Youngiibacter.</title>
        <authorList>
            <person name="Wawrik C.B."/>
            <person name="Callaghan A.V."/>
            <person name="Stamps B.W."/>
            <person name="Wawrik B."/>
        </authorList>
    </citation>
    <scope>NUCLEOTIDE SEQUENCE [LARGE SCALE GENOMIC DNA]</scope>
    <source>
        <strain evidence="2 3">232.1</strain>
    </source>
</reference>
<proteinExistence type="inferred from homology"/>
<protein>
    <recommendedName>
        <fullName evidence="4">Asp/Glu/hydantoin racemase</fullName>
    </recommendedName>
</protein>
<dbReference type="Proteomes" id="UP000017747">
    <property type="component" value="Unassembled WGS sequence"/>
</dbReference>
<gene>
    <name evidence="2" type="ORF">T472_0201620</name>
</gene>
<accession>V7IAM4</accession>
<comment type="caution">
    <text evidence="2">The sequence shown here is derived from an EMBL/GenBank/DDBJ whole genome shotgun (WGS) entry which is preliminary data.</text>
</comment>